<dbReference type="AlphaFoldDB" id="A0A814IXD1"/>
<keyword evidence="2" id="KW-1185">Reference proteome</keyword>
<comment type="caution">
    <text evidence="1">The sequence shown here is derived from an EMBL/GenBank/DDBJ whole genome shotgun (WGS) entry which is preliminary data.</text>
</comment>
<reference evidence="1" key="1">
    <citation type="submission" date="2021-02" db="EMBL/GenBank/DDBJ databases">
        <authorList>
            <person name="Nowell W R."/>
        </authorList>
    </citation>
    <scope>NUCLEOTIDE SEQUENCE</scope>
    <source>
        <strain evidence="1">Ploen Becks lab</strain>
    </source>
</reference>
<dbReference type="EMBL" id="CAJNOC010004653">
    <property type="protein sequence ID" value="CAF1029148.1"/>
    <property type="molecule type" value="Genomic_DNA"/>
</dbReference>
<protein>
    <submittedName>
        <fullName evidence="1">Uncharacterized protein</fullName>
    </submittedName>
</protein>
<gene>
    <name evidence="1" type="ORF">OXX778_LOCUS17777</name>
</gene>
<sequence length="125" mass="14598">MLNLNYKSRTTLLLSAIGLEKIELNLKKRKLGFFKRALNNNLTKDIIDGVELNETQQLSKKSIIKEIFENIECEEKDYLRMAIEKEIKDTLEKNNTAISNSIRVCLDNIEIPEYKKMLVELTKSY</sequence>
<evidence type="ECO:0000313" key="2">
    <source>
        <dbReference type="Proteomes" id="UP000663879"/>
    </source>
</evidence>
<proteinExistence type="predicted"/>
<organism evidence="1 2">
    <name type="scientific">Brachionus calyciflorus</name>
    <dbReference type="NCBI Taxonomy" id="104777"/>
    <lineage>
        <taxon>Eukaryota</taxon>
        <taxon>Metazoa</taxon>
        <taxon>Spiralia</taxon>
        <taxon>Gnathifera</taxon>
        <taxon>Rotifera</taxon>
        <taxon>Eurotatoria</taxon>
        <taxon>Monogononta</taxon>
        <taxon>Pseudotrocha</taxon>
        <taxon>Ploima</taxon>
        <taxon>Brachionidae</taxon>
        <taxon>Brachionus</taxon>
    </lineage>
</organism>
<dbReference type="Proteomes" id="UP000663879">
    <property type="component" value="Unassembled WGS sequence"/>
</dbReference>
<accession>A0A814IXD1</accession>
<evidence type="ECO:0000313" key="1">
    <source>
        <dbReference type="EMBL" id="CAF1029148.1"/>
    </source>
</evidence>
<name>A0A814IXD1_9BILA</name>